<evidence type="ECO:0000256" key="9">
    <source>
        <dbReference type="PIRSR" id="PIRSR600183-50"/>
    </source>
</evidence>
<dbReference type="PANTHER" id="PTHR11482:SF61">
    <property type="entry name" value="ORNITHINE DECARBOXYLASE"/>
    <property type="match status" value="1"/>
</dbReference>
<dbReference type="SUPFAM" id="SSF51419">
    <property type="entry name" value="PLP-binding barrel"/>
    <property type="match status" value="1"/>
</dbReference>
<dbReference type="GO" id="GO:0005737">
    <property type="term" value="C:cytoplasm"/>
    <property type="evidence" value="ECO:0007669"/>
    <property type="project" value="TreeGrafter"/>
</dbReference>
<feature type="domain" description="Orn/DAP/Arg decarboxylase 2 C-terminal" evidence="11">
    <location>
        <begin position="42"/>
        <end position="376"/>
    </location>
</feature>
<sequence length="407" mass="44304">MSSTEAMVEASSPLSKDELISFIQSIILNENQQEMDPFYVLDLGALKPLFQTWTHELPMVQPFYVVKCNPNPDFLKQMAALGAGFDCASRAEIESVLSLGVSPDRIIFASTCKPESHIKYAAKVGVNMATFDSIYELEKIKKLHPKCSLLIRIKSPQTTSNKFGAHPDEVMPLLQASQAANLQVVGVSFHIGSRSGINLNALEDAMASAKTIFETAIQLGMPEMNVLNIGGGFKSGPNFTDEAASAVKVALQKYFPNQVGLTIMAEPGRFFAKEPFTLATNVIGKRVRGEIKEYWINDGIAGSMKFLQYDLDNLICTHLLANSGSSNNENNPTSKGVKTYDSTVFGPTCDAADTVLEGFQLPDMQVGDWLVFHNLGAYSSSLGSDFNGFKTSAIPTFLAHLDNKNSS</sequence>
<dbReference type="EC" id="4.1.1.17" evidence="6"/>
<feature type="domain" description="Orn/DAP/Arg decarboxylase 2 N-terminal" evidence="12">
    <location>
        <begin position="46"/>
        <end position="272"/>
    </location>
</feature>
<comment type="similarity">
    <text evidence="2 10">Belongs to the Orn/Lys/Arg decarboxylase class-II family.</text>
</comment>
<comment type="catalytic activity">
    <reaction evidence="8">
        <text>L-ornithine + H(+) = putrescine + CO2</text>
        <dbReference type="Rhea" id="RHEA:22964"/>
        <dbReference type="ChEBI" id="CHEBI:15378"/>
        <dbReference type="ChEBI" id="CHEBI:16526"/>
        <dbReference type="ChEBI" id="CHEBI:46911"/>
        <dbReference type="ChEBI" id="CHEBI:326268"/>
        <dbReference type="EC" id="4.1.1.17"/>
    </reaction>
</comment>
<dbReference type="FunFam" id="3.20.20.10:FF:000005">
    <property type="entry name" value="Ornithine decarboxylase"/>
    <property type="match status" value="1"/>
</dbReference>
<name>A0A1R3GBF5_COCAP</name>
<evidence type="ECO:0000256" key="2">
    <source>
        <dbReference type="ARBA" id="ARBA00008872"/>
    </source>
</evidence>
<dbReference type="OrthoDB" id="5034579at2759"/>
<comment type="subunit">
    <text evidence="7">Homodimer. Only the dimer is catalytically active, as the active sites are constructed of residues from both monomers.</text>
</comment>
<dbReference type="EMBL" id="AWWV01014686">
    <property type="protein sequence ID" value="OMO55412.1"/>
    <property type="molecule type" value="Genomic_DNA"/>
</dbReference>
<comment type="pathway">
    <text evidence="5">Amine and polyamine biosynthesis; putrescine biosynthesis via L-ornithine pathway; putrescine from L-ornithine: step 1/1.</text>
</comment>
<evidence type="ECO:0000256" key="3">
    <source>
        <dbReference type="ARBA" id="ARBA00022898"/>
    </source>
</evidence>
<dbReference type="PRINTS" id="PR01182">
    <property type="entry name" value="ORNDCRBXLASE"/>
</dbReference>
<feature type="modified residue" description="N6-(pyridoxal phosphate)lysine" evidence="9">
    <location>
        <position position="67"/>
    </location>
</feature>
<dbReference type="InterPro" id="IPR022643">
    <property type="entry name" value="De-COase2_C"/>
</dbReference>
<evidence type="ECO:0000313" key="14">
    <source>
        <dbReference type="Proteomes" id="UP000188268"/>
    </source>
</evidence>
<comment type="caution">
    <text evidence="13">The sequence shown here is derived from an EMBL/GenBank/DDBJ whole genome shotgun (WGS) entry which is preliminary data.</text>
</comment>
<evidence type="ECO:0000256" key="7">
    <source>
        <dbReference type="ARBA" id="ARBA00046672"/>
    </source>
</evidence>
<dbReference type="Proteomes" id="UP000188268">
    <property type="component" value="Unassembled WGS sequence"/>
</dbReference>
<gene>
    <name evidence="13" type="ORF">CCACVL1_27255</name>
</gene>
<evidence type="ECO:0000259" key="12">
    <source>
        <dbReference type="Pfam" id="PF02784"/>
    </source>
</evidence>
<dbReference type="Gramene" id="OMO55412">
    <property type="protein sequence ID" value="OMO55412"/>
    <property type="gene ID" value="CCACVL1_27255"/>
</dbReference>
<dbReference type="GO" id="GO:0004586">
    <property type="term" value="F:ornithine decarboxylase activity"/>
    <property type="evidence" value="ECO:0007669"/>
    <property type="project" value="UniProtKB-EC"/>
</dbReference>
<dbReference type="GO" id="GO:0033387">
    <property type="term" value="P:putrescine biosynthetic process from arginine, via ornithine"/>
    <property type="evidence" value="ECO:0007669"/>
    <property type="project" value="UniProtKB-UniPathway"/>
</dbReference>
<dbReference type="STRING" id="210143.A0A1R3GBF5"/>
<keyword evidence="14" id="KW-1185">Reference proteome</keyword>
<proteinExistence type="inferred from homology"/>
<evidence type="ECO:0000259" key="11">
    <source>
        <dbReference type="Pfam" id="PF00278"/>
    </source>
</evidence>
<dbReference type="Gene3D" id="2.40.37.10">
    <property type="entry name" value="Lyase, Ornithine Decarboxylase, Chain A, domain 1"/>
    <property type="match status" value="1"/>
</dbReference>
<dbReference type="PANTHER" id="PTHR11482">
    <property type="entry name" value="ARGININE/DIAMINOPIMELATE/ORNITHINE DECARBOXYLASE"/>
    <property type="match status" value="1"/>
</dbReference>
<accession>A0A1R3GBF5</accession>
<feature type="active site" description="Proton donor" evidence="9">
    <location>
        <position position="349"/>
    </location>
</feature>
<evidence type="ECO:0000256" key="6">
    <source>
        <dbReference type="ARBA" id="ARBA00034138"/>
    </source>
</evidence>
<keyword evidence="3 9" id="KW-0663">Pyridoxal phosphate</keyword>
<evidence type="ECO:0000256" key="5">
    <source>
        <dbReference type="ARBA" id="ARBA00034115"/>
    </source>
</evidence>
<dbReference type="AlphaFoldDB" id="A0A1R3GBF5"/>
<evidence type="ECO:0000256" key="8">
    <source>
        <dbReference type="ARBA" id="ARBA00049127"/>
    </source>
</evidence>
<dbReference type="Pfam" id="PF02784">
    <property type="entry name" value="Orn_Arg_deC_N"/>
    <property type="match status" value="1"/>
</dbReference>
<dbReference type="SUPFAM" id="SSF50621">
    <property type="entry name" value="Alanine racemase C-terminal domain-like"/>
    <property type="match status" value="1"/>
</dbReference>
<dbReference type="InterPro" id="IPR029066">
    <property type="entry name" value="PLP-binding_barrel"/>
</dbReference>
<keyword evidence="4" id="KW-0456">Lyase</keyword>
<dbReference type="CDD" id="cd00622">
    <property type="entry name" value="PLPDE_III_ODC"/>
    <property type="match status" value="1"/>
</dbReference>
<dbReference type="PRINTS" id="PR01179">
    <property type="entry name" value="ODADCRBXLASE"/>
</dbReference>
<dbReference type="InterPro" id="IPR000183">
    <property type="entry name" value="Orn/DAP/Arg_de-COase"/>
</dbReference>
<dbReference type="InterPro" id="IPR022644">
    <property type="entry name" value="De-COase2_N"/>
</dbReference>
<dbReference type="InterPro" id="IPR009006">
    <property type="entry name" value="Ala_racemase/Decarboxylase_C"/>
</dbReference>
<dbReference type="InterPro" id="IPR002433">
    <property type="entry name" value="Orn_de-COase"/>
</dbReference>
<dbReference type="OMA" id="AMKNFSM"/>
<evidence type="ECO:0000256" key="10">
    <source>
        <dbReference type="RuleBase" id="RU003737"/>
    </source>
</evidence>
<evidence type="ECO:0000313" key="13">
    <source>
        <dbReference type="EMBL" id="OMO55412.1"/>
    </source>
</evidence>
<protein>
    <recommendedName>
        <fullName evidence="6">ornithine decarboxylase</fullName>
        <ecNumber evidence="6">4.1.1.17</ecNumber>
    </recommendedName>
</protein>
<evidence type="ECO:0000256" key="1">
    <source>
        <dbReference type="ARBA" id="ARBA00001933"/>
    </source>
</evidence>
<organism evidence="13 14">
    <name type="scientific">Corchorus capsularis</name>
    <name type="common">Jute</name>
    <dbReference type="NCBI Taxonomy" id="210143"/>
    <lineage>
        <taxon>Eukaryota</taxon>
        <taxon>Viridiplantae</taxon>
        <taxon>Streptophyta</taxon>
        <taxon>Embryophyta</taxon>
        <taxon>Tracheophyta</taxon>
        <taxon>Spermatophyta</taxon>
        <taxon>Magnoliopsida</taxon>
        <taxon>eudicotyledons</taxon>
        <taxon>Gunneridae</taxon>
        <taxon>Pentapetalae</taxon>
        <taxon>rosids</taxon>
        <taxon>malvids</taxon>
        <taxon>Malvales</taxon>
        <taxon>Malvaceae</taxon>
        <taxon>Grewioideae</taxon>
        <taxon>Apeibeae</taxon>
        <taxon>Corchorus</taxon>
    </lineage>
</organism>
<dbReference type="UniPathway" id="UPA00535">
    <property type="reaction ID" value="UER00288"/>
</dbReference>
<evidence type="ECO:0000256" key="4">
    <source>
        <dbReference type="ARBA" id="ARBA00023239"/>
    </source>
</evidence>
<dbReference type="Pfam" id="PF00278">
    <property type="entry name" value="Orn_DAP_Arg_deC"/>
    <property type="match status" value="1"/>
</dbReference>
<comment type="cofactor">
    <cofactor evidence="1 9">
        <name>pyridoxal 5'-phosphate</name>
        <dbReference type="ChEBI" id="CHEBI:597326"/>
    </cofactor>
</comment>
<dbReference type="Gene3D" id="3.20.20.10">
    <property type="entry name" value="Alanine racemase"/>
    <property type="match status" value="1"/>
</dbReference>
<reference evidence="13 14" key="1">
    <citation type="submission" date="2013-09" db="EMBL/GenBank/DDBJ databases">
        <title>Corchorus capsularis genome sequencing.</title>
        <authorList>
            <person name="Alam M."/>
            <person name="Haque M.S."/>
            <person name="Islam M.S."/>
            <person name="Emdad E.M."/>
            <person name="Islam M.M."/>
            <person name="Ahmed B."/>
            <person name="Halim A."/>
            <person name="Hossen Q.M.M."/>
            <person name="Hossain M.Z."/>
            <person name="Ahmed R."/>
            <person name="Khan M.M."/>
            <person name="Islam R."/>
            <person name="Rashid M.M."/>
            <person name="Khan S.A."/>
            <person name="Rahman M.S."/>
            <person name="Alam M."/>
        </authorList>
    </citation>
    <scope>NUCLEOTIDE SEQUENCE [LARGE SCALE GENOMIC DNA]</scope>
    <source>
        <strain evidence="14">cv. CVL-1</strain>
        <tissue evidence="13">Whole seedling</tissue>
    </source>
</reference>